<reference evidence="9" key="1">
    <citation type="submission" date="2022-11" db="EMBL/GenBank/DDBJ databases">
        <authorList>
            <person name="Kikuchi T."/>
        </authorList>
    </citation>
    <scope>NUCLEOTIDE SEQUENCE</scope>
    <source>
        <strain evidence="9">PS1010</strain>
    </source>
</reference>
<dbReference type="GO" id="GO:0000977">
    <property type="term" value="F:RNA polymerase II transcription regulatory region sequence-specific DNA binding"/>
    <property type="evidence" value="ECO:0007669"/>
    <property type="project" value="TreeGrafter"/>
</dbReference>
<dbReference type="PROSITE" id="PS50888">
    <property type="entry name" value="BHLH"/>
    <property type="match status" value="1"/>
</dbReference>
<name>A0A9P1N953_9PELO</name>
<dbReference type="GO" id="GO:0071456">
    <property type="term" value="P:cellular response to hypoxia"/>
    <property type="evidence" value="ECO:0007669"/>
    <property type="project" value="TreeGrafter"/>
</dbReference>
<comment type="subcellular location">
    <subcellularLocation>
        <location evidence="1">Nucleus</location>
    </subcellularLocation>
</comment>
<evidence type="ECO:0000313" key="9">
    <source>
        <dbReference type="EMBL" id="CAI5452397.1"/>
    </source>
</evidence>
<evidence type="ECO:0000256" key="3">
    <source>
        <dbReference type="ARBA" id="ARBA00023015"/>
    </source>
</evidence>
<dbReference type="InterPro" id="IPR011598">
    <property type="entry name" value="bHLH_dom"/>
</dbReference>
<dbReference type="GO" id="GO:0010557">
    <property type="term" value="P:positive regulation of macromolecule biosynthetic process"/>
    <property type="evidence" value="ECO:0007669"/>
    <property type="project" value="UniProtKB-ARBA"/>
</dbReference>
<dbReference type="Proteomes" id="UP001152747">
    <property type="component" value="Unassembled WGS sequence"/>
</dbReference>
<keyword evidence="4" id="KW-0804">Transcription</keyword>
<evidence type="ECO:0000259" key="7">
    <source>
        <dbReference type="PROSITE" id="PS50112"/>
    </source>
</evidence>
<evidence type="ECO:0000256" key="2">
    <source>
        <dbReference type="ARBA" id="ARBA00022737"/>
    </source>
</evidence>
<sequence length="719" mass="79463">MEDNRKRNMERRRETSRYAARDRRGKEADIFGDLREVVPIVEEGTVTHLDRIALLRVAATVCRLRKTASNVLETTLEAEKIGDVWNEDVISECLDGFVMIADSDSTILYVTESVAIYLGLTQTDLTGRTLKEFLHPADYDELLKITNCPEEGANAVFRMKTVISPRGRCLNLKSALFKPVSFLIHSKQSAGGHVFIMQGVTIPAGQGSINANASSVTKFSDTPNGAFMTRHTCDMRISFVSDRFNYILRSELKSLMGTSFYDLVHPADMVIVSKSMKELFEKGHTRTPYYRLIAANNTLAWVQTEATTISHTTKGQKGQYVICVHFVLGIQGAEESLVVSTDAMPAGVQVDIKKEIDDTRDYIGRQPEIVECVDFTPLIGDEPFEMCPLEPVPAFSDKSDMGPRKSSFDDVLQWLFRDQPSSPAPIQRSSRRVPTTAPQTNDPALSSALFMDSSSRSNPRSRSQHHTLSSYDFTPASTSASSTTTPSPSNYPTRRAQSSSNSSNARHYSPLAEGLSQCGLGSPTSVQTGRCAYGDIGNVVGGTNVADNSTRRFSAISPSDHLDVPSAGLGCAKSPQTDLFTTMPATNTDNTQQSIRPAAQTAQINYQDAICDDIPFEAPDFSDNYAPYVDTGDMLQIGDGSLQTPFLQCDDYLAALYDLPDFQPTQPLMPAARPVTVERMSPPAKRQMPISDFNYPTQNLTFAQFDQYWQEQQQQQQNF</sequence>
<evidence type="ECO:0000259" key="8">
    <source>
        <dbReference type="PROSITE" id="PS50888"/>
    </source>
</evidence>
<dbReference type="SUPFAM" id="SSF55785">
    <property type="entry name" value="PYP-like sensor domain (PAS domain)"/>
    <property type="match status" value="2"/>
</dbReference>
<dbReference type="GO" id="GO:0000981">
    <property type="term" value="F:DNA-binding transcription factor activity, RNA polymerase II-specific"/>
    <property type="evidence" value="ECO:0007669"/>
    <property type="project" value="TreeGrafter"/>
</dbReference>
<proteinExistence type="predicted"/>
<evidence type="ECO:0000256" key="4">
    <source>
        <dbReference type="ARBA" id="ARBA00023163"/>
    </source>
</evidence>
<evidence type="ECO:0000313" key="10">
    <source>
        <dbReference type="Proteomes" id="UP001152747"/>
    </source>
</evidence>
<dbReference type="InterPro" id="IPR035965">
    <property type="entry name" value="PAS-like_dom_sf"/>
</dbReference>
<dbReference type="SMART" id="SM00091">
    <property type="entry name" value="PAS"/>
    <property type="match status" value="2"/>
</dbReference>
<dbReference type="NCBIfam" id="TIGR00229">
    <property type="entry name" value="sensory_box"/>
    <property type="match status" value="1"/>
</dbReference>
<accession>A0A9P1N953</accession>
<feature type="region of interest" description="Disordered" evidence="6">
    <location>
        <begin position="420"/>
        <end position="508"/>
    </location>
</feature>
<gene>
    <name evidence="9" type="ORF">CAMP_LOCUS15034</name>
</gene>
<dbReference type="Pfam" id="PF00989">
    <property type="entry name" value="PAS"/>
    <property type="match status" value="1"/>
</dbReference>
<feature type="compositionally biased region" description="Low complexity" evidence="6">
    <location>
        <begin position="474"/>
        <end position="488"/>
    </location>
</feature>
<keyword evidence="3" id="KW-0805">Transcription regulation</keyword>
<evidence type="ECO:0000256" key="6">
    <source>
        <dbReference type="SAM" id="MobiDB-lite"/>
    </source>
</evidence>
<keyword evidence="2" id="KW-0677">Repeat</keyword>
<dbReference type="Gene3D" id="3.30.450.20">
    <property type="entry name" value="PAS domain"/>
    <property type="match status" value="2"/>
</dbReference>
<feature type="compositionally biased region" description="Polar residues" evidence="6">
    <location>
        <begin position="432"/>
        <end position="444"/>
    </location>
</feature>
<dbReference type="Pfam" id="PF14598">
    <property type="entry name" value="PAS_11"/>
    <property type="match status" value="1"/>
</dbReference>
<protein>
    <submittedName>
        <fullName evidence="9">Uncharacterized protein</fullName>
    </submittedName>
</protein>
<dbReference type="GO" id="GO:0046983">
    <property type="term" value="F:protein dimerization activity"/>
    <property type="evidence" value="ECO:0007669"/>
    <property type="project" value="InterPro"/>
</dbReference>
<keyword evidence="5" id="KW-0539">Nucleus</keyword>
<keyword evidence="10" id="KW-1185">Reference proteome</keyword>
<dbReference type="PANTHER" id="PTHR23043:SF17">
    <property type="entry name" value="PROTEIN SIMILAR"/>
    <property type="match status" value="1"/>
</dbReference>
<dbReference type="PANTHER" id="PTHR23043">
    <property type="entry name" value="HYPOXIA-INDUCIBLE FACTOR 1 ALPHA"/>
    <property type="match status" value="1"/>
</dbReference>
<feature type="domain" description="PAS" evidence="7">
    <location>
        <begin position="86"/>
        <end position="144"/>
    </location>
</feature>
<dbReference type="EMBL" id="CANHGI010000005">
    <property type="protein sequence ID" value="CAI5452397.1"/>
    <property type="molecule type" value="Genomic_DNA"/>
</dbReference>
<evidence type="ECO:0000256" key="5">
    <source>
        <dbReference type="ARBA" id="ARBA00023242"/>
    </source>
</evidence>
<dbReference type="PROSITE" id="PS50112">
    <property type="entry name" value="PAS"/>
    <property type="match status" value="1"/>
</dbReference>
<dbReference type="InterPro" id="IPR000014">
    <property type="entry name" value="PAS"/>
</dbReference>
<dbReference type="InterPro" id="IPR013767">
    <property type="entry name" value="PAS_fold"/>
</dbReference>
<dbReference type="AlphaFoldDB" id="A0A9P1N953"/>
<organism evidence="9 10">
    <name type="scientific">Caenorhabditis angaria</name>
    <dbReference type="NCBI Taxonomy" id="860376"/>
    <lineage>
        <taxon>Eukaryota</taxon>
        <taxon>Metazoa</taxon>
        <taxon>Ecdysozoa</taxon>
        <taxon>Nematoda</taxon>
        <taxon>Chromadorea</taxon>
        <taxon>Rhabditida</taxon>
        <taxon>Rhabditina</taxon>
        <taxon>Rhabditomorpha</taxon>
        <taxon>Rhabditoidea</taxon>
        <taxon>Rhabditidae</taxon>
        <taxon>Peloderinae</taxon>
        <taxon>Caenorhabditis</taxon>
    </lineage>
</organism>
<dbReference type="OrthoDB" id="6021714at2759"/>
<dbReference type="CDD" id="cd00130">
    <property type="entry name" value="PAS"/>
    <property type="match status" value="2"/>
</dbReference>
<comment type="caution">
    <text evidence="9">The sequence shown here is derived from an EMBL/GenBank/DDBJ whole genome shotgun (WGS) entry which is preliminary data.</text>
</comment>
<dbReference type="GO" id="GO:0005634">
    <property type="term" value="C:nucleus"/>
    <property type="evidence" value="ECO:0007669"/>
    <property type="project" value="UniProtKB-SubCell"/>
</dbReference>
<feature type="domain" description="BHLH" evidence="8">
    <location>
        <begin position="11"/>
        <end position="65"/>
    </location>
</feature>
<dbReference type="Pfam" id="PF23171">
    <property type="entry name" value="bHLH_HIF1A"/>
    <property type="match status" value="1"/>
</dbReference>
<evidence type="ECO:0000256" key="1">
    <source>
        <dbReference type="ARBA" id="ARBA00004123"/>
    </source>
</evidence>